<keyword evidence="5 6" id="KW-0472">Membrane</keyword>
<dbReference type="GO" id="GO:0030003">
    <property type="term" value="P:intracellular monoatomic cation homeostasis"/>
    <property type="evidence" value="ECO:0007669"/>
    <property type="project" value="TreeGrafter"/>
</dbReference>
<dbReference type="InterPro" id="IPR003689">
    <property type="entry name" value="ZIP"/>
</dbReference>
<dbReference type="KEGG" id="pmrn:116942510"/>
<evidence type="ECO:0000256" key="1">
    <source>
        <dbReference type="ARBA" id="ARBA00004141"/>
    </source>
</evidence>
<keyword evidence="7" id="KW-1185">Reference proteome</keyword>
<feature type="transmembrane region" description="Helical" evidence="6">
    <location>
        <begin position="419"/>
        <end position="442"/>
    </location>
</feature>
<keyword evidence="4 6" id="KW-1133">Transmembrane helix</keyword>
<evidence type="ECO:0000256" key="3">
    <source>
        <dbReference type="ARBA" id="ARBA00022692"/>
    </source>
</evidence>
<dbReference type="PANTHER" id="PTHR12191:SF37">
    <property type="entry name" value="ZINC TRANSPORTER FOI"/>
    <property type="match status" value="1"/>
</dbReference>
<reference evidence="8" key="1">
    <citation type="submission" date="2025-08" db="UniProtKB">
        <authorList>
            <consortium name="RefSeq"/>
        </authorList>
    </citation>
    <scope>IDENTIFICATION</scope>
    <source>
        <tissue evidence="8">Sperm</tissue>
    </source>
</reference>
<protein>
    <submittedName>
        <fullName evidence="8">Zinc transporter ZIP4-like</fullName>
    </submittedName>
</protein>
<organism evidence="7 8">
    <name type="scientific">Petromyzon marinus</name>
    <name type="common">Sea lamprey</name>
    <dbReference type="NCBI Taxonomy" id="7757"/>
    <lineage>
        <taxon>Eukaryota</taxon>
        <taxon>Metazoa</taxon>
        <taxon>Chordata</taxon>
        <taxon>Craniata</taxon>
        <taxon>Vertebrata</taxon>
        <taxon>Cyclostomata</taxon>
        <taxon>Hyperoartia</taxon>
        <taxon>Petromyzontiformes</taxon>
        <taxon>Petromyzontidae</taxon>
        <taxon>Petromyzon</taxon>
    </lineage>
</organism>
<evidence type="ECO:0000313" key="7">
    <source>
        <dbReference type="Proteomes" id="UP001318040"/>
    </source>
</evidence>
<evidence type="ECO:0000256" key="5">
    <source>
        <dbReference type="ARBA" id="ARBA00023136"/>
    </source>
</evidence>
<gene>
    <name evidence="8" type="primary">LOC116942510</name>
</gene>
<comment type="similarity">
    <text evidence="2">Belongs to the ZIP transporter (TC 2.A.5) family.</text>
</comment>
<dbReference type="PANTHER" id="PTHR12191">
    <property type="entry name" value="SOLUTE CARRIER FAMILY 39"/>
    <property type="match status" value="1"/>
</dbReference>
<feature type="transmembrane region" description="Helical" evidence="6">
    <location>
        <begin position="261"/>
        <end position="286"/>
    </location>
</feature>
<dbReference type="Pfam" id="PF02535">
    <property type="entry name" value="Zip"/>
    <property type="match status" value="1"/>
</dbReference>
<feature type="transmembrane region" description="Helical" evidence="6">
    <location>
        <begin position="331"/>
        <end position="357"/>
    </location>
</feature>
<feature type="transmembrane region" description="Helical" evidence="6">
    <location>
        <begin position="298"/>
        <end position="319"/>
    </location>
</feature>
<name>A0AAJ7T3C4_PETMA</name>
<evidence type="ECO:0000313" key="8">
    <source>
        <dbReference type="RefSeq" id="XP_032810399.1"/>
    </source>
</evidence>
<feature type="transmembrane region" description="Helical" evidence="6">
    <location>
        <begin position="156"/>
        <end position="174"/>
    </location>
</feature>
<dbReference type="GO" id="GO:0071578">
    <property type="term" value="P:zinc ion import across plasma membrane"/>
    <property type="evidence" value="ECO:0007669"/>
    <property type="project" value="TreeGrafter"/>
</dbReference>
<accession>A0AAJ7T3C4</accession>
<dbReference type="GO" id="GO:0005886">
    <property type="term" value="C:plasma membrane"/>
    <property type="evidence" value="ECO:0007669"/>
    <property type="project" value="TreeGrafter"/>
</dbReference>
<dbReference type="GO" id="GO:0140410">
    <property type="term" value="F:monoatomic cation:bicarbonate symporter activity"/>
    <property type="evidence" value="ECO:0007669"/>
    <property type="project" value="TreeGrafter"/>
</dbReference>
<sequence length="448" mass="49132">MYLHRRDVNACLYRVFTQIQACISSHDLTEIFGVSGEVWSRSELMSVSPALVQQLLSHACQAPNGSHSGETNSRPSQAHKYGYGTLASLLVSALSLIGVVTLTCSSCTYVYLYSQQALFGLAVGSMTGDAILHLLPKLLGLHVHSTEDNLHADDNSYIWKLLTVIGGLYVFLMLEQLFTVLTRDDAKVNDERDDHGYKMETCPDVGKMDLSDKEKHDVSYEKDTQQTGNINMSTIDLIAEHEASHLPTSIRKKGTTISYQLLLLLLLPLLLRVISGLNAIVLMVLIGDGLHNFADGLALGAAFSLSLSDGLATMLAVALHELPHEIGDFAILLNTGLSIQAALGLNLLSALTALIGFYIGASVSENETAMQWIIAFATGMFLYLSINNMVSPLLSSVQATDRSQSTISEMKRFHVDRPWLLLLLQNLGLFLGWAFMLLLALYEDKLHF</sequence>
<feature type="transmembrane region" description="Helical" evidence="6">
    <location>
        <begin position="369"/>
        <end position="386"/>
    </location>
</feature>
<dbReference type="AlphaFoldDB" id="A0AAJ7T3C4"/>
<feature type="transmembrane region" description="Helical" evidence="6">
    <location>
        <begin position="81"/>
        <end position="105"/>
    </location>
</feature>
<dbReference type="RefSeq" id="XP_032810399.1">
    <property type="nucleotide sequence ID" value="XM_032954508.1"/>
</dbReference>
<evidence type="ECO:0000256" key="2">
    <source>
        <dbReference type="ARBA" id="ARBA00006939"/>
    </source>
</evidence>
<comment type="subcellular location">
    <subcellularLocation>
        <location evidence="1">Membrane</location>
        <topology evidence="1">Multi-pass membrane protein</topology>
    </subcellularLocation>
</comment>
<keyword evidence="3 6" id="KW-0812">Transmembrane</keyword>
<proteinExistence type="inferred from homology"/>
<evidence type="ECO:0000256" key="6">
    <source>
        <dbReference type="SAM" id="Phobius"/>
    </source>
</evidence>
<dbReference type="GO" id="GO:0005385">
    <property type="term" value="F:zinc ion transmembrane transporter activity"/>
    <property type="evidence" value="ECO:0007669"/>
    <property type="project" value="TreeGrafter"/>
</dbReference>
<dbReference type="InterPro" id="IPR050799">
    <property type="entry name" value="ZIP_Transporter"/>
</dbReference>
<evidence type="ECO:0000256" key="4">
    <source>
        <dbReference type="ARBA" id="ARBA00022989"/>
    </source>
</evidence>
<dbReference type="Proteomes" id="UP001318040">
    <property type="component" value="Chromosome 15"/>
</dbReference>